<dbReference type="OrthoDB" id="6515678at2759"/>
<accession>A0A6G5AA92</accession>
<name>A0A6G5AA92_RHIMP</name>
<dbReference type="EMBL" id="GIKN01005446">
    <property type="protein sequence ID" value="NIE47719.1"/>
    <property type="molecule type" value="Transcribed_RNA"/>
</dbReference>
<proteinExistence type="predicted"/>
<dbReference type="AlphaFoldDB" id="A0A6G5AA92"/>
<reference evidence="1" key="1">
    <citation type="submission" date="2020-03" db="EMBL/GenBank/DDBJ databases">
        <title>A transcriptome and proteome of the tick Rhipicephalus microplus shaped by the genetic composition of its hosts and developmental stage.</title>
        <authorList>
            <person name="Garcia G.R."/>
            <person name="Ribeiro J.M.C."/>
            <person name="Maruyama S.R."/>
            <person name="Gardinasse L.G."/>
            <person name="Nelson K."/>
            <person name="Ferreira B.R."/>
            <person name="Andrade T.G."/>
            <person name="Santos I.K.F.M."/>
        </authorList>
    </citation>
    <scope>NUCLEOTIDE SEQUENCE</scope>
    <source>
        <strain evidence="1">NSGR</strain>
        <tissue evidence="1">Salivary glands</tissue>
    </source>
</reference>
<organism evidence="1">
    <name type="scientific">Rhipicephalus microplus</name>
    <name type="common">Cattle tick</name>
    <name type="synonym">Boophilus microplus</name>
    <dbReference type="NCBI Taxonomy" id="6941"/>
    <lineage>
        <taxon>Eukaryota</taxon>
        <taxon>Metazoa</taxon>
        <taxon>Ecdysozoa</taxon>
        <taxon>Arthropoda</taxon>
        <taxon>Chelicerata</taxon>
        <taxon>Arachnida</taxon>
        <taxon>Acari</taxon>
        <taxon>Parasitiformes</taxon>
        <taxon>Ixodida</taxon>
        <taxon>Ixodoidea</taxon>
        <taxon>Ixodidae</taxon>
        <taxon>Rhipicephalinae</taxon>
        <taxon>Rhipicephalus</taxon>
        <taxon>Boophilus</taxon>
    </lineage>
</organism>
<protein>
    <submittedName>
        <fullName evidence="1">Putative tick transposon</fullName>
    </submittedName>
</protein>
<evidence type="ECO:0000313" key="1">
    <source>
        <dbReference type="EMBL" id="NIE47719.1"/>
    </source>
</evidence>
<dbReference type="VEuPathDB" id="VectorBase:LOC119172996"/>
<sequence>MNAGQTWRMLKHLLNPDNTKSAHKQTLRKLVHQYNGSEEDFIAEASNTYIPAMLVIEHGPYSGGPNELLDEEFTVAEIRAMLQKLSTKFAPGPDGITNRTLRNLDDQAIENITQYINECWTEGTIPKQWKKAEVIVIPKPGKPPDLSNLRPISLTSCAGKLTEHAFLDRINTYLEENEIYPIPCWGFAHGSSRKTPCCKLSSRL</sequence>
<dbReference type="PANTHER" id="PTHR19446">
    <property type="entry name" value="REVERSE TRANSCRIPTASES"/>
    <property type="match status" value="1"/>
</dbReference>